<evidence type="ECO:0000256" key="12">
    <source>
        <dbReference type="PROSITE-ProRule" id="PRU00182"/>
    </source>
</evidence>
<protein>
    <recommendedName>
        <fullName evidence="11">Tyrosine--tRNA ligase</fullName>
        <ecNumber evidence="11">6.1.1.1</ecNumber>
    </recommendedName>
    <alternativeName>
        <fullName evidence="11">Tyrosyl-tRNA synthetase</fullName>
        <shortName evidence="11">TyrRS</shortName>
    </alternativeName>
</protein>
<evidence type="ECO:0000256" key="5">
    <source>
        <dbReference type="ARBA" id="ARBA00022840"/>
    </source>
</evidence>
<evidence type="ECO:0000256" key="3">
    <source>
        <dbReference type="ARBA" id="ARBA00022598"/>
    </source>
</evidence>
<keyword evidence="4 11" id="KW-0547">Nucleotide-binding</keyword>
<feature type="binding site" evidence="11">
    <location>
        <position position="37"/>
    </location>
    <ligand>
        <name>L-tyrosine</name>
        <dbReference type="ChEBI" id="CHEBI:58315"/>
    </ligand>
</feature>
<keyword evidence="15" id="KW-1185">Reference proteome</keyword>
<evidence type="ECO:0000259" key="13">
    <source>
        <dbReference type="Pfam" id="PF22421"/>
    </source>
</evidence>
<dbReference type="InterPro" id="IPR001412">
    <property type="entry name" value="aa-tRNA-synth_I_CS"/>
</dbReference>
<dbReference type="Pfam" id="PF22421">
    <property type="entry name" value="SYY_C-terminal"/>
    <property type="match status" value="1"/>
</dbReference>
<keyword evidence="7 11" id="KW-0648">Protein biosynthesis</keyword>
<dbReference type="InterPro" id="IPR024088">
    <property type="entry name" value="Tyr-tRNA-ligase_bac-type"/>
</dbReference>
<dbReference type="Gene3D" id="1.10.240.10">
    <property type="entry name" value="Tyrosyl-Transfer RNA Synthetase"/>
    <property type="match status" value="1"/>
</dbReference>
<comment type="catalytic activity">
    <reaction evidence="9 11">
        <text>tRNA(Tyr) + L-tyrosine + ATP = L-tyrosyl-tRNA(Tyr) + AMP + diphosphate + H(+)</text>
        <dbReference type="Rhea" id="RHEA:10220"/>
        <dbReference type="Rhea" id="RHEA-COMP:9706"/>
        <dbReference type="Rhea" id="RHEA-COMP:9707"/>
        <dbReference type="ChEBI" id="CHEBI:15378"/>
        <dbReference type="ChEBI" id="CHEBI:30616"/>
        <dbReference type="ChEBI" id="CHEBI:33019"/>
        <dbReference type="ChEBI" id="CHEBI:58315"/>
        <dbReference type="ChEBI" id="CHEBI:78442"/>
        <dbReference type="ChEBI" id="CHEBI:78536"/>
        <dbReference type="ChEBI" id="CHEBI:456215"/>
        <dbReference type="EC" id="6.1.1.1"/>
    </reaction>
</comment>
<dbReference type="RefSeq" id="WP_158351602.1">
    <property type="nucleotide sequence ID" value="NZ_CP032998.1"/>
</dbReference>
<gene>
    <name evidence="11" type="primary">tyrS</name>
    <name evidence="14" type="ORF">D9V79_00390</name>
</gene>
<feature type="short sequence motif" description="'HIGH' region" evidence="11">
    <location>
        <begin position="42"/>
        <end position="51"/>
    </location>
</feature>
<feature type="domain" description="Tyrosine--tRNA ligase SYY-like C-terminal" evidence="13">
    <location>
        <begin position="342"/>
        <end position="421"/>
    </location>
</feature>
<proteinExistence type="inferred from homology"/>
<evidence type="ECO:0000256" key="6">
    <source>
        <dbReference type="ARBA" id="ARBA00022884"/>
    </source>
</evidence>
<keyword evidence="6 12" id="KW-0694">RNA-binding</keyword>
<sequence>MVCLNLFDELKFRGFISKISNIDGLEKIINHNVITLYCGFDPTSDSLHIGHLVPLFCLKWFQKYNHNIIVLLGGATGLIGDPSFKNQEREFNISEKVICWNTKIKNQIFYLFQNLGVFSPLIVNNYDWFKKINIISFLRDIGKYFSVNKMINRKSVKNRINRIEQGISFTEFSYNLLQSYDFLKLYKKYHVILQIGGSDQWGNISSGIELIRRVCHEQVFGLTIPLLTQSNGMKFGKTEKNESIWLDSEKTTSYKFYQFWLNVEDDKIIDFLKLFTFLSISKINQIQKNNNIKSDFFYLKSILADAVTRIVHGKEELKSAKRITNILFYGNCNKLTKLDFYQLKKDGIPSLILNGEEDLRQVLVNTKLSSSRNHAYQLIISNAIRINNRKETNPKYVFCYSDKLFGKFTLITRGKKNHFLLCW</sequence>
<evidence type="ECO:0000256" key="10">
    <source>
        <dbReference type="ARBA" id="ARBA00060965"/>
    </source>
</evidence>
<dbReference type="GO" id="GO:0006437">
    <property type="term" value="P:tyrosyl-tRNA aminoacylation"/>
    <property type="evidence" value="ECO:0007669"/>
    <property type="project" value="UniProtKB-UniRule"/>
</dbReference>
<dbReference type="GO" id="GO:0004831">
    <property type="term" value="F:tyrosine-tRNA ligase activity"/>
    <property type="evidence" value="ECO:0007669"/>
    <property type="project" value="UniProtKB-UniRule"/>
</dbReference>
<name>A0A4D6YKB0_9GAMM</name>
<evidence type="ECO:0000313" key="14">
    <source>
        <dbReference type="EMBL" id="QCI26270.1"/>
    </source>
</evidence>
<dbReference type="InterPro" id="IPR024107">
    <property type="entry name" value="Tyr-tRNA-ligase_bac_1"/>
</dbReference>
<dbReference type="EC" id="6.1.1.1" evidence="11"/>
<comment type="similarity">
    <text evidence="10 11">Belongs to the class-I aminoacyl-tRNA synthetase family. TyrS type 1 subfamily.</text>
</comment>
<dbReference type="Gene3D" id="3.40.50.620">
    <property type="entry name" value="HUPs"/>
    <property type="match status" value="1"/>
</dbReference>
<dbReference type="InterPro" id="IPR014729">
    <property type="entry name" value="Rossmann-like_a/b/a_fold"/>
</dbReference>
<evidence type="ECO:0000256" key="9">
    <source>
        <dbReference type="ARBA" id="ARBA00048248"/>
    </source>
</evidence>
<dbReference type="Proteomes" id="UP000298636">
    <property type="component" value="Chromosome"/>
</dbReference>
<keyword evidence="2 11" id="KW-0963">Cytoplasm</keyword>
<evidence type="ECO:0000313" key="15">
    <source>
        <dbReference type="Proteomes" id="UP000298636"/>
    </source>
</evidence>
<feature type="binding site" evidence="11">
    <location>
        <position position="178"/>
    </location>
    <ligand>
        <name>L-tyrosine</name>
        <dbReference type="ChEBI" id="CHEBI:58315"/>
    </ligand>
</feature>
<feature type="binding site" evidence="11">
    <location>
        <position position="174"/>
    </location>
    <ligand>
        <name>L-tyrosine</name>
        <dbReference type="ChEBI" id="CHEBI:58315"/>
    </ligand>
</feature>
<feature type="binding site" evidence="11">
    <location>
        <position position="237"/>
    </location>
    <ligand>
        <name>ATP</name>
        <dbReference type="ChEBI" id="CHEBI:30616"/>
    </ligand>
</feature>
<keyword evidence="3 11" id="KW-0436">Ligase</keyword>
<feature type="short sequence motif" description="'KMSKS' region" evidence="11">
    <location>
        <begin position="234"/>
        <end position="238"/>
    </location>
</feature>
<keyword evidence="8 11" id="KW-0030">Aminoacyl-tRNA synthetase</keyword>
<dbReference type="EMBL" id="CP032998">
    <property type="protein sequence ID" value="QCI26270.1"/>
    <property type="molecule type" value="Genomic_DNA"/>
</dbReference>
<evidence type="ECO:0000256" key="8">
    <source>
        <dbReference type="ARBA" id="ARBA00023146"/>
    </source>
</evidence>
<dbReference type="SUPFAM" id="SSF52374">
    <property type="entry name" value="Nucleotidylyl transferase"/>
    <property type="match status" value="1"/>
</dbReference>
<organism evidence="14 15">
    <name type="scientific">Buchnera aphidicola</name>
    <name type="common">Stegophylla sp.</name>
    <dbReference type="NCBI Taxonomy" id="2315800"/>
    <lineage>
        <taxon>Bacteria</taxon>
        <taxon>Pseudomonadati</taxon>
        <taxon>Pseudomonadota</taxon>
        <taxon>Gammaproteobacteria</taxon>
        <taxon>Enterobacterales</taxon>
        <taxon>Erwiniaceae</taxon>
        <taxon>Buchnera</taxon>
    </lineage>
</organism>
<dbReference type="FunFam" id="1.10.240.10:FF:000001">
    <property type="entry name" value="Tyrosine--tRNA ligase"/>
    <property type="match status" value="1"/>
</dbReference>
<dbReference type="InterPro" id="IPR036986">
    <property type="entry name" value="S4_RNA-bd_sf"/>
</dbReference>
<dbReference type="GO" id="GO:0005524">
    <property type="term" value="F:ATP binding"/>
    <property type="evidence" value="ECO:0007669"/>
    <property type="project" value="UniProtKB-UniRule"/>
</dbReference>
<dbReference type="PROSITE" id="PS00178">
    <property type="entry name" value="AA_TRNA_LIGASE_I"/>
    <property type="match status" value="1"/>
</dbReference>
<dbReference type="GO" id="GO:0003723">
    <property type="term" value="F:RNA binding"/>
    <property type="evidence" value="ECO:0007669"/>
    <property type="project" value="UniProtKB-KW"/>
</dbReference>
<dbReference type="PANTHER" id="PTHR11766:SF0">
    <property type="entry name" value="TYROSINE--TRNA LIGASE, MITOCHONDRIAL"/>
    <property type="match status" value="1"/>
</dbReference>
<dbReference type="FunFam" id="3.40.50.620:FF:000008">
    <property type="entry name" value="Tyrosine--tRNA ligase"/>
    <property type="match status" value="1"/>
</dbReference>
<dbReference type="GO" id="GO:0042803">
    <property type="term" value="F:protein homodimerization activity"/>
    <property type="evidence" value="ECO:0007669"/>
    <property type="project" value="UniProtKB-ARBA"/>
</dbReference>
<dbReference type="SUPFAM" id="SSF55174">
    <property type="entry name" value="Alpha-L RNA-binding motif"/>
    <property type="match status" value="1"/>
</dbReference>
<dbReference type="AlphaFoldDB" id="A0A4D6YKB0"/>
<dbReference type="CDD" id="cd00165">
    <property type="entry name" value="S4"/>
    <property type="match status" value="1"/>
</dbReference>
<accession>A0A4D6YKB0</accession>
<dbReference type="OrthoDB" id="9804243at2"/>
<comment type="function">
    <text evidence="11">Catalyzes the attachment of tyrosine to tRNA(Tyr) in a two-step reaction: tyrosine is first activated by ATP to form Tyr-AMP and then transferred to the acceptor end of tRNA(Tyr).</text>
</comment>
<dbReference type="InterPro" id="IPR002307">
    <property type="entry name" value="Tyr-tRNA-ligase"/>
</dbReference>
<dbReference type="Gene3D" id="3.10.290.10">
    <property type="entry name" value="RNA-binding S4 domain"/>
    <property type="match status" value="1"/>
</dbReference>
<dbReference type="InterPro" id="IPR054608">
    <property type="entry name" value="SYY-like_C"/>
</dbReference>
<dbReference type="Pfam" id="PF00579">
    <property type="entry name" value="tRNA-synt_1b"/>
    <property type="match status" value="1"/>
</dbReference>
<dbReference type="GO" id="GO:0005829">
    <property type="term" value="C:cytosol"/>
    <property type="evidence" value="ECO:0007669"/>
    <property type="project" value="TreeGrafter"/>
</dbReference>
<dbReference type="InterPro" id="IPR002305">
    <property type="entry name" value="aa-tRNA-synth_Ic"/>
</dbReference>
<evidence type="ECO:0000256" key="1">
    <source>
        <dbReference type="ARBA" id="ARBA00004496"/>
    </source>
</evidence>
<dbReference type="PRINTS" id="PR01040">
    <property type="entry name" value="TRNASYNTHTYR"/>
</dbReference>
<comment type="subunit">
    <text evidence="11">Homodimer.</text>
</comment>
<evidence type="ECO:0000256" key="11">
    <source>
        <dbReference type="HAMAP-Rule" id="MF_02006"/>
    </source>
</evidence>
<evidence type="ECO:0000256" key="7">
    <source>
        <dbReference type="ARBA" id="ARBA00022917"/>
    </source>
</evidence>
<comment type="subcellular location">
    <subcellularLocation>
        <location evidence="1 11">Cytoplasm</location>
    </subcellularLocation>
</comment>
<keyword evidence="5 11" id="KW-0067">ATP-binding</keyword>
<reference evidence="14 15" key="1">
    <citation type="submission" date="2018-10" db="EMBL/GenBank/DDBJ databases">
        <title>Comparative functional genomics of the obligate endosymbiont Buchnera aphidicola.</title>
        <authorList>
            <person name="Chong R.A."/>
        </authorList>
    </citation>
    <scope>NUCLEOTIDE SEQUENCE [LARGE SCALE GENOMIC DNA]</scope>
    <source>
        <strain evidence="14 15">Ssp</strain>
    </source>
</reference>
<dbReference type="PROSITE" id="PS50889">
    <property type="entry name" value="S4"/>
    <property type="match status" value="1"/>
</dbReference>
<dbReference type="HAMAP" id="MF_02006">
    <property type="entry name" value="Tyr_tRNA_synth_type1"/>
    <property type="match status" value="1"/>
</dbReference>
<dbReference type="NCBIfam" id="TIGR00234">
    <property type="entry name" value="tyrS"/>
    <property type="match status" value="1"/>
</dbReference>
<dbReference type="CDD" id="cd00805">
    <property type="entry name" value="TyrRS_core"/>
    <property type="match status" value="1"/>
</dbReference>
<dbReference type="PANTHER" id="PTHR11766">
    <property type="entry name" value="TYROSYL-TRNA SYNTHETASE"/>
    <property type="match status" value="1"/>
</dbReference>
<evidence type="ECO:0000256" key="2">
    <source>
        <dbReference type="ARBA" id="ARBA00022490"/>
    </source>
</evidence>
<evidence type="ECO:0000256" key="4">
    <source>
        <dbReference type="ARBA" id="ARBA00022741"/>
    </source>
</evidence>